<gene>
    <name evidence="2" type="ORF">ED208_13065</name>
</gene>
<dbReference type="PANTHER" id="PTHR39339">
    <property type="entry name" value="SLR1444 PROTEIN"/>
    <property type="match status" value="1"/>
</dbReference>
<dbReference type="Pfam" id="PF05235">
    <property type="entry name" value="CHAD"/>
    <property type="match status" value="1"/>
</dbReference>
<keyword evidence="3" id="KW-1185">Reference proteome</keyword>
<dbReference type="EMBL" id="RJVO01000006">
    <property type="protein sequence ID" value="ROH88739.1"/>
    <property type="molecule type" value="Genomic_DNA"/>
</dbReference>
<dbReference type="PROSITE" id="PS51708">
    <property type="entry name" value="CHAD"/>
    <property type="match status" value="1"/>
</dbReference>
<feature type="domain" description="CHAD" evidence="1">
    <location>
        <begin position="1"/>
        <end position="284"/>
    </location>
</feature>
<dbReference type="InParanoid" id="A0A3N0V7N9"/>
<evidence type="ECO:0000259" key="1">
    <source>
        <dbReference type="PROSITE" id="PS51708"/>
    </source>
</evidence>
<evidence type="ECO:0000313" key="3">
    <source>
        <dbReference type="Proteomes" id="UP000282106"/>
    </source>
</evidence>
<dbReference type="InterPro" id="IPR038186">
    <property type="entry name" value="CHAD_dom_sf"/>
</dbReference>
<sequence length="284" mass="32041">MPRTPSLSTLAAAIAEELLTAMQATRASGADIDSLHRLRVAARRLRALLSLSCERLPETGWRPLHAALRALLRATGPTRDWQVLRTETLPALLPAVEAEAGVRSRLLDAAGRQESIARRRVGVALQGQPLLALLLALEGYLLACATLEADDEAFGQTATRVLERQHRRLRHRARHLQRDDPEALHQLRLRLKAQRYRVELLAPGYPGKAVRRYLARLKRLQDQLGQLQDLQVAQQHLRGLRLPNAPTRALRRQLCQRCAETAATRLANIKGLRLRDDGFRRFWD</sequence>
<name>A0A3N0V7N9_9GAMM</name>
<protein>
    <submittedName>
        <fullName evidence="2">CHAD domain-containing protein</fullName>
    </submittedName>
</protein>
<evidence type="ECO:0000313" key="2">
    <source>
        <dbReference type="EMBL" id="ROH88739.1"/>
    </source>
</evidence>
<accession>A0A3N0V7N9</accession>
<dbReference type="PANTHER" id="PTHR39339:SF1">
    <property type="entry name" value="CHAD DOMAIN-CONTAINING PROTEIN"/>
    <property type="match status" value="1"/>
</dbReference>
<dbReference type="SMART" id="SM00880">
    <property type="entry name" value="CHAD"/>
    <property type="match status" value="1"/>
</dbReference>
<dbReference type="Proteomes" id="UP000282106">
    <property type="component" value="Unassembled WGS sequence"/>
</dbReference>
<comment type="caution">
    <text evidence="2">The sequence shown here is derived from an EMBL/GenBank/DDBJ whole genome shotgun (WGS) entry which is preliminary data.</text>
</comment>
<dbReference type="AlphaFoldDB" id="A0A3N0V7N9"/>
<dbReference type="InterPro" id="IPR007899">
    <property type="entry name" value="CHAD_dom"/>
</dbReference>
<dbReference type="Gene3D" id="1.40.20.10">
    <property type="entry name" value="CHAD domain"/>
    <property type="match status" value="1"/>
</dbReference>
<reference evidence="2 3" key="1">
    <citation type="submission" date="2018-10" db="EMBL/GenBank/DDBJ databases">
        <authorList>
            <person name="Chen W.-M."/>
        </authorList>
    </citation>
    <scope>NUCLEOTIDE SEQUENCE [LARGE SCALE GENOMIC DNA]</scope>
    <source>
        <strain evidence="2 3">THS-13</strain>
    </source>
</reference>
<organism evidence="2 3">
    <name type="scientific">Stagnimonas aquatica</name>
    <dbReference type="NCBI Taxonomy" id="2689987"/>
    <lineage>
        <taxon>Bacteria</taxon>
        <taxon>Pseudomonadati</taxon>
        <taxon>Pseudomonadota</taxon>
        <taxon>Gammaproteobacteria</taxon>
        <taxon>Nevskiales</taxon>
        <taxon>Nevskiaceae</taxon>
        <taxon>Stagnimonas</taxon>
    </lineage>
</organism>
<dbReference type="RefSeq" id="WP_123212361.1">
    <property type="nucleotide sequence ID" value="NZ_RJVO01000006.1"/>
</dbReference>
<proteinExistence type="predicted"/>